<protein>
    <submittedName>
        <fullName evidence="2">DUF3011 domain-containing protein</fullName>
    </submittedName>
</protein>
<name>A0ABP9BT75_9GAMM</name>
<dbReference type="Proteomes" id="UP001499959">
    <property type="component" value="Unassembled WGS sequence"/>
</dbReference>
<dbReference type="EMBL" id="BAABJE010000014">
    <property type="protein sequence ID" value="GAA4799268.1"/>
    <property type="molecule type" value="Genomic_DNA"/>
</dbReference>
<accession>A0ABP9BT75</accession>
<gene>
    <name evidence="2" type="ORF">GCM10023307_26940</name>
</gene>
<sequence length="290" mass="31330">MRNTRFSDSIAMIATVLFGGLLGGLSSLPAQAQWNNYGYNGTLVRCESRDGRTERCSTNGGDAQLVRQFSDTACIRGRTWGNDSRGIWVSSGCRAEFRVETGFGYGDDDYAYGGGSGYGNSYGYASDGTFRCESRDGRTERCGNGGRAEFVRQLSNSPCIRGRTWGSDSRGVWVSGGCRALFRTGYGNGYGNGGYGNNGYGGSDLVRCESRDNRSHSCNMSVGRNGDIRLLRQLSDKPCVEGRTWGQSRSGVWVTQGCRAEFVVSRRGSRSGDGWDRPPGDLGDSRPPGG</sequence>
<evidence type="ECO:0000313" key="3">
    <source>
        <dbReference type="Proteomes" id="UP001499959"/>
    </source>
</evidence>
<keyword evidence="3" id="KW-1185">Reference proteome</keyword>
<feature type="region of interest" description="Disordered" evidence="1">
    <location>
        <begin position="265"/>
        <end position="290"/>
    </location>
</feature>
<reference evidence="3" key="1">
    <citation type="journal article" date="2019" name="Int. J. Syst. Evol. Microbiol.">
        <title>The Global Catalogue of Microorganisms (GCM) 10K type strain sequencing project: providing services to taxonomists for standard genome sequencing and annotation.</title>
        <authorList>
            <consortium name="The Broad Institute Genomics Platform"/>
            <consortium name="The Broad Institute Genome Sequencing Center for Infectious Disease"/>
            <person name="Wu L."/>
            <person name="Ma J."/>
        </authorList>
    </citation>
    <scope>NUCLEOTIDE SEQUENCE [LARGE SCALE GENOMIC DNA]</scope>
    <source>
        <strain evidence="3">JCM 18204</strain>
    </source>
</reference>
<dbReference type="InterPro" id="IPR021381">
    <property type="entry name" value="DUF3011"/>
</dbReference>
<evidence type="ECO:0000313" key="2">
    <source>
        <dbReference type="EMBL" id="GAA4799268.1"/>
    </source>
</evidence>
<evidence type="ECO:0000256" key="1">
    <source>
        <dbReference type="SAM" id="MobiDB-lite"/>
    </source>
</evidence>
<dbReference type="Pfam" id="PF11218">
    <property type="entry name" value="DUF3011"/>
    <property type="match status" value="1"/>
</dbReference>
<organism evidence="2 3">
    <name type="scientific">Lysobacter hankyongensis</name>
    <dbReference type="NCBI Taxonomy" id="1176535"/>
    <lineage>
        <taxon>Bacteria</taxon>
        <taxon>Pseudomonadati</taxon>
        <taxon>Pseudomonadota</taxon>
        <taxon>Gammaproteobacteria</taxon>
        <taxon>Lysobacterales</taxon>
        <taxon>Lysobacteraceae</taxon>
        <taxon>Lysobacter</taxon>
    </lineage>
</organism>
<comment type="caution">
    <text evidence="2">The sequence shown here is derived from an EMBL/GenBank/DDBJ whole genome shotgun (WGS) entry which is preliminary data.</text>
</comment>
<proteinExistence type="predicted"/>